<dbReference type="PROSITE" id="PS00792">
    <property type="entry name" value="DHPS_1"/>
    <property type="match status" value="1"/>
</dbReference>
<comment type="pathway">
    <text evidence="3 9">Cofactor biosynthesis; tetrahydrofolate biosynthesis; 7,8-dihydrofolate from 2-amino-4-hydroxy-6-hydroxymethyl-7,8-dihydropteridine diphosphate and 4-aminobenzoate: step 1/2.</text>
</comment>
<evidence type="ECO:0000256" key="3">
    <source>
        <dbReference type="ARBA" id="ARBA00004763"/>
    </source>
</evidence>
<dbReference type="Gene3D" id="3.20.20.20">
    <property type="entry name" value="Dihydropteroate synthase-like"/>
    <property type="match status" value="1"/>
</dbReference>
<dbReference type="InterPro" id="IPR011005">
    <property type="entry name" value="Dihydropteroate_synth-like_sf"/>
</dbReference>
<dbReference type="OrthoDB" id="9811744at2"/>
<dbReference type="GO" id="GO:0046872">
    <property type="term" value="F:metal ion binding"/>
    <property type="evidence" value="ECO:0007669"/>
    <property type="project" value="UniProtKB-KW"/>
</dbReference>
<reference evidence="11 12" key="1">
    <citation type="submission" date="2019-03" db="EMBL/GenBank/DDBJ databases">
        <title>Sapientia aquatica gen. nov., sp. nov., isolated from a crater lake.</title>
        <authorList>
            <person name="Felfoldi T."/>
            <person name="Szabo A."/>
            <person name="Toth E."/>
            <person name="Schumann P."/>
            <person name="Keki Z."/>
            <person name="Marialigeti K."/>
            <person name="Mathe I."/>
        </authorList>
    </citation>
    <scope>NUCLEOTIDE SEQUENCE [LARGE SCALE GENOMIC DNA]</scope>
    <source>
        <strain evidence="11 12">SA-152</strain>
    </source>
</reference>
<feature type="domain" description="Pterin-binding" evidence="10">
    <location>
        <begin position="21"/>
        <end position="273"/>
    </location>
</feature>
<dbReference type="UniPathway" id="UPA00077">
    <property type="reaction ID" value="UER00156"/>
</dbReference>
<accession>A0A4R5W8E8</accession>
<evidence type="ECO:0000256" key="6">
    <source>
        <dbReference type="ARBA" id="ARBA00022723"/>
    </source>
</evidence>
<dbReference type="InterPro" id="IPR006390">
    <property type="entry name" value="DHP_synth_dom"/>
</dbReference>
<keyword evidence="8 9" id="KW-0289">Folate biosynthesis</keyword>
<proteinExistence type="inferred from homology"/>
<dbReference type="InterPro" id="IPR000489">
    <property type="entry name" value="Pterin-binding_dom"/>
</dbReference>
<comment type="catalytic activity">
    <reaction evidence="1">
        <text>(7,8-dihydropterin-6-yl)methyl diphosphate + 4-aminobenzoate = 7,8-dihydropteroate + diphosphate</text>
        <dbReference type="Rhea" id="RHEA:19949"/>
        <dbReference type="ChEBI" id="CHEBI:17836"/>
        <dbReference type="ChEBI" id="CHEBI:17839"/>
        <dbReference type="ChEBI" id="CHEBI:33019"/>
        <dbReference type="ChEBI" id="CHEBI:72950"/>
        <dbReference type="EC" id="2.5.1.15"/>
    </reaction>
</comment>
<dbReference type="PANTHER" id="PTHR20941:SF1">
    <property type="entry name" value="FOLIC ACID SYNTHESIS PROTEIN FOL1"/>
    <property type="match status" value="1"/>
</dbReference>
<evidence type="ECO:0000256" key="7">
    <source>
        <dbReference type="ARBA" id="ARBA00022842"/>
    </source>
</evidence>
<dbReference type="PANTHER" id="PTHR20941">
    <property type="entry name" value="FOLATE SYNTHESIS PROTEINS"/>
    <property type="match status" value="1"/>
</dbReference>
<evidence type="ECO:0000256" key="1">
    <source>
        <dbReference type="ARBA" id="ARBA00000012"/>
    </source>
</evidence>
<dbReference type="GO" id="GO:0005829">
    <property type="term" value="C:cytosol"/>
    <property type="evidence" value="ECO:0007669"/>
    <property type="project" value="TreeGrafter"/>
</dbReference>
<dbReference type="PROSITE" id="PS00793">
    <property type="entry name" value="DHPS_2"/>
    <property type="match status" value="1"/>
</dbReference>
<evidence type="ECO:0000256" key="8">
    <source>
        <dbReference type="ARBA" id="ARBA00022909"/>
    </source>
</evidence>
<evidence type="ECO:0000313" key="12">
    <source>
        <dbReference type="Proteomes" id="UP000294829"/>
    </source>
</evidence>
<evidence type="ECO:0000256" key="9">
    <source>
        <dbReference type="RuleBase" id="RU361205"/>
    </source>
</evidence>
<dbReference type="PROSITE" id="PS50972">
    <property type="entry name" value="PTERIN_BINDING"/>
    <property type="match status" value="1"/>
</dbReference>
<dbReference type="GO" id="GO:0046654">
    <property type="term" value="P:tetrahydrofolate biosynthetic process"/>
    <property type="evidence" value="ECO:0007669"/>
    <property type="project" value="UniProtKB-UniPathway"/>
</dbReference>
<dbReference type="GO" id="GO:0004156">
    <property type="term" value="F:dihydropteroate synthase activity"/>
    <property type="evidence" value="ECO:0007669"/>
    <property type="project" value="UniProtKB-EC"/>
</dbReference>
<evidence type="ECO:0000256" key="2">
    <source>
        <dbReference type="ARBA" id="ARBA00001946"/>
    </source>
</evidence>
<keyword evidence="5 9" id="KW-0808">Transferase</keyword>
<keyword evidence="6 9" id="KW-0479">Metal-binding</keyword>
<gene>
    <name evidence="11" type="primary">folP</name>
    <name evidence="11" type="ORF">E2I14_03380</name>
</gene>
<dbReference type="NCBIfam" id="TIGR01496">
    <property type="entry name" value="DHPS"/>
    <property type="match status" value="1"/>
</dbReference>
<evidence type="ECO:0000256" key="5">
    <source>
        <dbReference type="ARBA" id="ARBA00022679"/>
    </source>
</evidence>
<dbReference type="Proteomes" id="UP000294829">
    <property type="component" value="Unassembled WGS sequence"/>
</dbReference>
<dbReference type="GO" id="GO:0046656">
    <property type="term" value="P:folic acid biosynthetic process"/>
    <property type="evidence" value="ECO:0007669"/>
    <property type="project" value="UniProtKB-KW"/>
</dbReference>
<protein>
    <recommendedName>
        <fullName evidence="4 9">Dihydropteroate synthase</fullName>
        <shortName evidence="9">DHPS</shortName>
        <ecNumber evidence="4 9">2.5.1.15</ecNumber>
    </recommendedName>
    <alternativeName>
        <fullName evidence="9">Dihydropteroate pyrophosphorylase</fullName>
    </alternativeName>
</protein>
<comment type="caution">
    <text evidence="11">The sequence shown here is derived from an EMBL/GenBank/DDBJ whole genome shotgun (WGS) entry which is preliminary data.</text>
</comment>
<dbReference type="EMBL" id="SMYL01000001">
    <property type="protein sequence ID" value="TDK68595.1"/>
    <property type="molecule type" value="Genomic_DNA"/>
</dbReference>
<dbReference type="RefSeq" id="WP_133325388.1">
    <property type="nucleotide sequence ID" value="NZ_SMYL01000001.1"/>
</dbReference>
<keyword evidence="7 9" id="KW-0460">Magnesium</keyword>
<name>A0A4R5W8E8_9BURK</name>
<sequence>MNKYLQCGRFRLPITGENARPLVMGILNVTPDSFSDGSDHNQLNFLLDRAEAMINAGVDIIDIGGESTRPGAQPVSLETELQRVMPIIYALQDCGIPLSIDTYKPEVMREAQIAGVDMINDVHGFRAKGALDVVAQGDCALCIMHMQNTPQTMQDQPLYDDVLTEVSDFFAERINQIQLHNIAKNRLLLDVGFGFGKSLPHNLTLLQNQKLFSERFSLPVLAGLSRKSMLGAITGKPVELRMAASIGAALTAVVNGAHIVRVHDVAETIDALKIWTASNNKSDSALAE</sequence>
<dbReference type="Pfam" id="PF00809">
    <property type="entry name" value="Pterin_bind"/>
    <property type="match status" value="1"/>
</dbReference>
<comment type="similarity">
    <text evidence="9">Belongs to the DHPS family.</text>
</comment>
<dbReference type="CDD" id="cd00739">
    <property type="entry name" value="DHPS"/>
    <property type="match status" value="1"/>
</dbReference>
<dbReference type="AlphaFoldDB" id="A0A4R5W8E8"/>
<dbReference type="SUPFAM" id="SSF51717">
    <property type="entry name" value="Dihydropteroate synthetase-like"/>
    <property type="match status" value="1"/>
</dbReference>
<keyword evidence="12" id="KW-1185">Reference proteome</keyword>
<evidence type="ECO:0000256" key="4">
    <source>
        <dbReference type="ARBA" id="ARBA00012458"/>
    </source>
</evidence>
<evidence type="ECO:0000259" key="10">
    <source>
        <dbReference type="PROSITE" id="PS50972"/>
    </source>
</evidence>
<dbReference type="InterPro" id="IPR045031">
    <property type="entry name" value="DHP_synth-like"/>
</dbReference>
<organism evidence="11 12">
    <name type="scientific">Sapientia aquatica</name>
    <dbReference type="NCBI Taxonomy" id="1549640"/>
    <lineage>
        <taxon>Bacteria</taxon>
        <taxon>Pseudomonadati</taxon>
        <taxon>Pseudomonadota</taxon>
        <taxon>Betaproteobacteria</taxon>
        <taxon>Burkholderiales</taxon>
        <taxon>Oxalobacteraceae</taxon>
        <taxon>Sapientia</taxon>
    </lineage>
</organism>
<evidence type="ECO:0000313" key="11">
    <source>
        <dbReference type="EMBL" id="TDK68595.1"/>
    </source>
</evidence>
<comment type="function">
    <text evidence="9">Catalyzes the condensation of para-aminobenzoate (pABA) with 6-hydroxymethyl-7,8-dihydropterin diphosphate (DHPt-PP) to form 7,8-dihydropteroate (H2Pte), the immediate precursor of folate derivatives.</text>
</comment>
<dbReference type="EC" id="2.5.1.15" evidence="4 9"/>
<comment type="cofactor">
    <cofactor evidence="2 9">
        <name>Mg(2+)</name>
        <dbReference type="ChEBI" id="CHEBI:18420"/>
    </cofactor>
</comment>